<dbReference type="RefSeq" id="WP_113658260.1">
    <property type="nucleotide sequence ID" value="NZ_KZ845665.1"/>
</dbReference>
<feature type="region of interest" description="Disordered" evidence="1">
    <location>
        <begin position="243"/>
        <end position="334"/>
    </location>
</feature>
<evidence type="ECO:0000313" key="2">
    <source>
        <dbReference type="EMBL" id="RAL25646.1"/>
    </source>
</evidence>
<organism evidence="2 3">
    <name type="scientific">Thermoflavimicrobium daqui</name>
    <dbReference type="NCBI Taxonomy" id="2137476"/>
    <lineage>
        <taxon>Bacteria</taxon>
        <taxon>Bacillati</taxon>
        <taxon>Bacillota</taxon>
        <taxon>Bacilli</taxon>
        <taxon>Bacillales</taxon>
        <taxon>Thermoactinomycetaceae</taxon>
        <taxon>Thermoflavimicrobium</taxon>
    </lineage>
</organism>
<feature type="compositionally biased region" description="Basic and acidic residues" evidence="1">
    <location>
        <begin position="243"/>
        <end position="267"/>
    </location>
</feature>
<evidence type="ECO:0008006" key="4">
    <source>
        <dbReference type="Google" id="ProtNLM"/>
    </source>
</evidence>
<gene>
    <name evidence="2" type="ORF">DL897_06085</name>
</gene>
<feature type="compositionally biased region" description="Polar residues" evidence="1">
    <location>
        <begin position="294"/>
        <end position="331"/>
    </location>
</feature>
<reference evidence="2 3" key="1">
    <citation type="submission" date="2018-06" db="EMBL/GenBank/DDBJ databases">
        <title>Thermoflavimicrobium daqus sp. nov., a thermophilic microbe isolated from Moutai-flavour Daqu.</title>
        <authorList>
            <person name="Wang X."/>
            <person name="Zhou H."/>
        </authorList>
    </citation>
    <scope>NUCLEOTIDE SEQUENCE [LARGE SCALE GENOMIC DNA]</scope>
    <source>
        <strain evidence="2 3">FBKL4.011</strain>
    </source>
</reference>
<dbReference type="EMBL" id="QJKK01000003">
    <property type="protein sequence ID" value="RAL25646.1"/>
    <property type="molecule type" value="Genomic_DNA"/>
</dbReference>
<evidence type="ECO:0000313" key="3">
    <source>
        <dbReference type="Proteomes" id="UP000251213"/>
    </source>
</evidence>
<dbReference type="AlphaFoldDB" id="A0A364K5R8"/>
<feature type="compositionally biased region" description="Polar residues" evidence="1">
    <location>
        <begin position="268"/>
        <end position="282"/>
    </location>
</feature>
<name>A0A364K5R8_9BACL</name>
<protein>
    <recommendedName>
        <fullName evidence="4">SseB protein N-terminal domain-containing protein</fullName>
    </recommendedName>
</protein>
<proteinExistence type="predicted"/>
<accession>A0A364K5R8</accession>
<dbReference type="Proteomes" id="UP000251213">
    <property type="component" value="Unassembled WGS sequence"/>
</dbReference>
<dbReference type="OrthoDB" id="2986351at2"/>
<comment type="caution">
    <text evidence="2">The sequence shown here is derived from an EMBL/GenBank/DDBJ whole genome shotgun (WGS) entry which is preliminary data.</text>
</comment>
<reference evidence="2 3" key="2">
    <citation type="submission" date="2018-06" db="EMBL/GenBank/DDBJ databases">
        <authorList>
            <person name="Zhirakovskaya E."/>
        </authorList>
    </citation>
    <scope>NUCLEOTIDE SEQUENCE [LARGE SCALE GENOMIC DNA]</scope>
    <source>
        <strain evidence="2 3">FBKL4.011</strain>
    </source>
</reference>
<sequence>MNIREWFEYASSNNIPPEQIYQFMTHQVNRIIVLYQNVNKETPFFAKGNRKNSKLAVAFTDVESARQVQVEQPQFVKMIEESTLSFLIKMIRLDVDGMVINPGLPSRYFLMKQYLKDLLKEFFLVKLTQIPGPWIPTQGQNLLCVDTQQGGWSVAIYASDEDARYMSNQSGINSANIMHHSWQAVFEWCRNYQINTPPILHYGLPEAISLTPQDMERIVQGPMTGYQEFQPVVHPFVNPIPDYKTHEPKVEKADPVIQKPKSEESTLEKTNPVSLPQVSQPINPDKLDVKNEDLSTSPEALNDNSPQNNTKSNQNQANPVQPQSNPNSLRSFRQPGTDIYLVPKPQITMDIADWPIDDFSTEKDTIIPLSNPLIQKPLPINTVDPAPVNQAPKEYKNPEPKEPTQDENPGVDPDIKENLQRLKQQISTGAGVNSWAVCNVLAELRKIWVITTNQKGLVILAQENKYPVIDIFTSKEYAQNLIDKERARKPELPPLVPQLVETNKLYRKFERKNPAIYINRSSSVEYRVGLGDPLPYILQRVRQIGK</sequence>
<feature type="compositionally biased region" description="Basic and acidic residues" evidence="1">
    <location>
        <begin position="393"/>
        <end position="404"/>
    </location>
</feature>
<keyword evidence="3" id="KW-1185">Reference proteome</keyword>
<evidence type="ECO:0000256" key="1">
    <source>
        <dbReference type="SAM" id="MobiDB-lite"/>
    </source>
</evidence>
<feature type="region of interest" description="Disordered" evidence="1">
    <location>
        <begin position="376"/>
        <end position="414"/>
    </location>
</feature>